<dbReference type="SMART" id="SM00450">
    <property type="entry name" value="RHOD"/>
    <property type="match status" value="1"/>
</dbReference>
<dbReference type="PROSITE" id="PS50054">
    <property type="entry name" value="TYR_PHOSPHATASE_DUAL"/>
    <property type="match status" value="1"/>
</dbReference>
<evidence type="ECO:0000313" key="3">
    <source>
        <dbReference type="Proteomes" id="UP001181693"/>
    </source>
</evidence>
<organism evidence="2 3">
    <name type="scientific">Pyxicephalus adspersus</name>
    <name type="common">African bullfrog</name>
    <dbReference type="NCBI Taxonomy" id="30357"/>
    <lineage>
        <taxon>Eukaryota</taxon>
        <taxon>Metazoa</taxon>
        <taxon>Chordata</taxon>
        <taxon>Craniata</taxon>
        <taxon>Vertebrata</taxon>
        <taxon>Euteleostomi</taxon>
        <taxon>Amphibia</taxon>
        <taxon>Batrachia</taxon>
        <taxon>Anura</taxon>
        <taxon>Neobatrachia</taxon>
        <taxon>Ranoidea</taxon>
        <taxon>Pyxicephalidae</taxon>
        <taxon>Pyxicephalinae</taxon>
        <taxon>Pyxicephalus</taxon>
    </lineage>
</organism>
<dbReference type="SUPFAM" id="SSF52799">
    <property type="entry name" value="(Phosphotyrosine protein) phosphatases II"/>
    <property type="match status" value="1"/>
</dbReference>
<evidence type="ECO:0000313" key="2">
    <source>
        <dbReference type="EMBL" id="DBA33446.1"/>
    </source>
</evidence>
<dbReference type="FunFam" id="3.90.190.10:FF:000082">
    <property type="entry name" value="Serine/threonine/tyrosine-interacting-like protein 1"/>
    <property type="match status" value="1"/>
</dbReference>
<dbReference type="SUPFAM" id="SSF52821">
    <property type="entry name" value="Rhodanese/Cell cycle control phosphatase"/>
    <property type="match status" value="1"/>
</dbReference>
<keyword evidence="3" id="KW-1185">Reference proteome</keyword>
<dbReference type="GO" id="GO:2001244">
    <property type="term" value="P:positive regulation of intrinsic apoptotic signaling pathway"/>
    <property type="evidence" value="ECO:0007669"/>
    <property type="project" value="TreeGrafter"/>
</dbReference>
<dbReference type="Pfam" id="PF00782">
    <property type="entry name" value="DSPc"/>
    <property type="match status" value="1"/>
</dbReference>
<dbReference type="GO" id="GO:0001691">
    <property type="term" value="F:pseudophosphatase activity"/>
    <property type="evidence" value="ECO:0007669"/>
    <property type="project" value="TreeGrafter"/>
</dbReference>
<feature type="domain" description="Tyrosine-protein phosphatase" evidence="1">
    <location>
        <begin position="141"/>
        <end position="280"/>
    </location>
</feature>
<dbReference type="Gene3D" id="3.40.250.10">
    <property type="entry name" value="Rhodanese-like domain"/>
    <property type="match status" value="1"/>
</dbReference>
<dbReference type="Gene3D" id="3.90.190.10">
    <property type="entry name" value="Protein tyrosine phosphatase superfamily"/>
    <property type="match status" value="1"/>
</dbReference>
<dbReference type="InterPro" id="IPR053272">
    <property type="entry name" value="STY_interacting-like"/>
</dbReference>
<name>A0AAV3AWW1_PYXAD</name>
<dbReference type="EMBL" id="DYDO01000001">
    <property type="protein sequence ID" value="DBA33446.1"/>
    <property type="molecule type" value="Genomic_DNA"/>
</dbReference>
<proteinExistence type="predicted"/>
<dbReference type="Proteomes" id="UP001181693">
    <property type="component" value="Unassembled WGS sequence"/>
</dbReference>
<sequence length="291" mass="33410">MGELALCTSTELYNILNQSTKFSRLAEPNYLCLLDARSKREYNESHVITGRRVKQDESMQFLLPESIELASMKYCVVYDSRTNSLEGEGPALECAKVISQVCHKPVLVLRGGYEEFSAYYHFFRSQKVFWMPQEIDDFQPYPIEIIHGLLYMGDQSQANDHHIHKDLKIKSEVNVSLEPIQLSMPILHISVPDSCDSDLLQFFSTICDFIDCHMAPNSAVLVSSTLGISRSSAVIIAYLIHSRRWTLQEAWSHVRKCKTNMRPNRGFVQQLSEWEKTVLGHQITDISEPRF</sequence>
<dbReference type="PANTHER" id="PTHR46659:SF1">
    <property type="entry name" value="SERINE_THREONINE_TYROSINE-INTERACTING-LIKE PROTEIN 1"/>
    <property type="match status" value="1"/>
</dbReference>
<dbReference type="GO" id="GO:0019903">
    <property type="term" value="F:protein phosphatase binding"/>
    <property type="evidence" value="ECO:0007669"/>
    <property type="project" value="TreeGrafter"/>
</dbReference>
<dbReference type="InterPro" id="IPR001763">
    <property type="entry name" value="Rhodanese-like_dom"/>
</dbReference>
<comment type="caution">
    <text evidence="2">The sequence shown here is derived from an EMBL/GenBank/DDBJ whole genome shotgun (WGS) entry which is preliminary data.</text>
</comment>
<dbReference type="GO" id="GO:0062030">
    <property type="term" value="P:negative regulation of stress granule assembly"/>
    <property type="evidence" value="ECO:0007669"/>
    <property type="project" value="TreeGrafter"/>
</dbReference>
<evidence type="ECO:0000259" key="1">
    <source>
        <dbReference type="PROSITE" id="PS50054"/>
    </source>
</evidence>
<reference evidence="2" key="1">
    <citation type="thesis" date="2020" institute="ProQuest LLC" country="789 East Eisenhower Parkway, Ann Arbor, MI, USA">
        <title>Comparative Genomics and Chromosome Evolution.</title>
        <authorList>
            <person name="Mudd A.B."/>
        </authorList>
    </citation>
    <scope>NUCLEOTIDE SEQUENCE</scope>
    <source>
        <strain evidence="2">1538</strain>
        <tissue evidence="2">Blood</tissue>
    </source>
</reference>
<dbReference type="InterPro" id="IPR020422">
    <property type="entry name" value="TYR_PHOSPHATASE_DUAL_dom"/>
</dbReference>
<dbReference type="SMART" id="SM00195">
    <property type="entry name" value="DSPc"/>
    <property type="match status" value="1"/>
</dbReference>
<dbReference type="GO" id="GO:0005739">
    <property type="term" value="C:mitochondrion"/>
    <property type="evidence" value="ECO:0007669"/>
    <property type="project" value="TreeGrafter"/>
</dbReference>
<accession>A0AAV3AWW1</accession>
<dbReference type="CDD" id="cd14517">
    <property type="entry name" value="DSP_STYXL1"/>
    <property type="match status" value="1"/>
</dbReference>
<protein>
    <recommendedName>
        <fullName evidence="1">Tyrosine-protein phosphatase domain-containing protein</fullName>
    </recommendedName>
</protein>
<dbReference type="InterPro" id="IPR036873">
    <property type="entry name" value="Rhodanese-like_dom_sf"/>
</dbReference>
<dbReference type="AlphaFoldDB" id="A0AAV3AWW1"/>
<dbReference type="InterPro" id="IPR000340">
    <property type="entry name" value="Dual-sp_phosphatase_cat-dom"/>
</dbReference>
<dbReference type="Pfam" id="PF00581">
    <property type="entry name" value="Rhodanese"/>
    <property type="match status" value="1"/>
</dbReference>
<dbReference type="InterPro" id="IPR029021">
    <property type="entry name" value="Prot-tyrosine_phosphatase-like"/>
</dbReference>
<dbReference type="PANTHER" id="PTHR46659">
    <property type="entry name" value="SERINE/THREONINE/TYROSINE-INTERACTING-LIKE PROTEIN 1"/>
    <property type="match status" value="1"/>
</dbReference>
<gene>
    <name evidence="2" type="ORF">GDO54_001131</name>
</gene>
<dbReference type="GO" id="GO:0004864">
    <property type="term" value="F:protein phosphatase inhibitor activity"/>
    <property type="evidence" value="ECO:0007669"/>
    <property type="project" value="TreeGrafter"/>
</dbReference>